<evidence type="ECO:0000259" key="6">
    <source>
        <dbReference type="Pfam" id="PF00155"/>
    </source>
</evidence>
<accession>A0A239M8G5</accession>
<evidence type="ECO:0000256" key="5">
    <source>
        <dbReference type="ARBA" id="ARBA00037974"/>
    </source>
</evidence>
<dbReference type="Gene3D" id="3.90.1150.10">
    <property type="entry name" value="Aspartate Aminotransferase, domain 1"/>
    <property type="match status" value="1"/>
</dbReference>
<dbReference type="RefSeq" id="WP_089249110.1">
    <property type="nucleotide sequence ID" value="NZ_FZPH01000005.1"/>
</dbReference>
<dbReference type="GO" id="GO:0047804">
    <property type="term" value="F:cysteine-S-conjugate beta-lyase activity"/>
    <property type="evidence" value="ECO:0007669"/>
    <property type="project" value="UniProtKB-EC"/>
</dbReference>
<evidence type="ECO:0000256" key="2">
    <source>
        <dbReference type="ARBA" id="ARBA00012224"/>
    </source>
</evidence>
<protein>
    <recommendedName>
        <fullName evidence="2">cysteine-S-conjugate beta-lyase</fullName>
        <ecNumber evidence="2">4.4.1.13</ecNumber>
    </recommendedName>
</protein>
<evidence type="ECO:0000313" key="8">
    <source>
        <dbReference type="Proteomes" id="UP000198362"/>
    </source>
</evidence>
<gene>
    <name evidence="7" type="ORF">SAMN05421812_105248</name>
</gene>
<keyword evidence="3" id="KW-0663">Pyridoxal phosphate</keyword>
<dbReference type="PANTHER" id="PTHR43525">
    <property type="entry name" value="PROTEIN MALY"/>
    <property type="match status" value="1"/>
</dbReference>
<dbReference type="CDD" id="cd00609">
    <property type="entry name" value="AAT_like"/>
    <property type="match status" value="1"/>
</dbReference>
<dbReference type="OrthoDB" id="3224382at2"/>
<dbReference type="PANTHER" id="PTHR43525:SF2">
    <property type="entry name" value="CYSTATHIONINE BETA-LYASE-RELATED"/>
    <property type="match status" value="1"/>
</dbReference>
<dbReference type="InterPro" id="IPR015422">
    <property type="entry name" value="PyrdxlP-dep_Trfase_small"/>
</dbReference>
<dbReference type="EC" id="4.4.1.13" evidence="2"/>
<evidence type="ECO:0000256" key="4">
    <source>
        <dbReference type="ARBA" id="ARBA00023239"/>
    </source>
</evidence>
<evidence type="ECO:0000256" key="3">
    <source>
        <dbReference type="ARBA" id="ARBA00022898"/>
    </source>
</evidence>
<dbReference type="AlphaFoldDB" id="A0A239M8G5"/>
<dbReference type="EMBL" id="FZPH01000005">
    <property type="protein sequence ID" value="SNT39207.1"/>
    <property type="molecule type" value="Genomic_DNA"/>
</dbReference>
<dbReference type="InterPro" id="IPR015421">
    <property type="entry name" value="PyrdxlP-dep_Trfase_major"/>
</dbReference>
<proteinExistence type="inferred from homology"/>
<evidence type="ECO:0000313" key="7">
    <source>
        <dbReference type="EMBL" id="SNT39207.1"/>
    </source>
</evidence>
<dbReference type="InterPro" id="IPR004839">
    <property type="entry name" value="Aminotransferase_I/II_large"/>
</dbReference>
<keyword evidence="4 7" id="KW-0456">Lyase</keyword>
<dbReference type="Pfam" id="PF00155">
    <property type="entry name" value="Aminotran_1_2"/>
    <property type="match status" value="1"/>
</dbReference>
<dbReference type="SUPFAM" id="SSF53383">
    <property type="entry name" value="PLP-dependent transferases"/>
    <property type="match status" value="1"/>
</dbReference>
<reference evidence="7 8" key="1">
    <citation type="submission" date="2017-06" db="EMBL/GenBank/DDBJ databases">
        <authorList>
            <person name="Kim H.J."/>
            <person name="Triplett B.A."/>
        </authorList>
    </citation>
    <scope>NUCLEOTIDE SEQUENCE [LARGE SCALE GENOMIC DNA]</scope>
    <source>
        <strain evidence="7 8">CGMCC 4.5593</strain>
    </source>
</reference>
<dbReference type="Proteomes" id="UP000198362">
    <property type="component" value="Unassembled WGS sequence"/>
</dbReference>
<keyword evidence="8" id="KW-1185">Reference proteome</keyword>
<comment type="similarity">
    <text evidence="5">Belongs to the class-II pyridoxal-phosphate-dependent aminotransferase family. MalY/PatB cystathionine beta-lyase subfamily.</text>
</comment>
<organism evidence="7 8">
    <name type="scientific">Asanoa hainanensis</name>
    <dbReference type="NCBI Taxonomy" id="560556"/>
    <lineage>
        <taxon>Bacteria</taxon>
        <taxon>Bacillati</taxon>
        <taxon>Actinomycetota</taxon>
        <taxon>Actinomycetes</taxon>
        <taxon>Micromonosporales</taxon>
        <taxon>Micromonosporaceae</taxon>
        <taxon>Asanoa</taxon>
    </lineage>
</organism>
<dbReference type="InterPro" id="IPR015424">
    <property type="entry name" value="PyrdxlP-dep_Trfase"/>
</dbReference>
<feature type="domain" description="Aminotransferase class I/classII large" evidence="6">
    <location>
        <begin position="32"/>
        <end position="369"/>
    </location>
</feature>
<comment type="cofactor">
    <cofactor evidence="1">
        <name>pyridoxal 5'-phosphate</name>
        <dbReference type="ChEBI" id="CHEBI:597326"/>
    </cofactor>
</comment>
<dbReference type="InterPro" id="IPR051798">
    <property type="entry name" value="Class-II_PLP-Dep_Aminotrans"/>
</dbReference>
<dbReference type="Gene3D" id="3.40.640.10">
    <property type="entry name" value="Type I PLP-dependent aspartate aminotransferase-like (Major domain)"/>
    <property type="match status" value="1"/>
</dbReference>
<sequence length="376" mass="40333">MDPLLFAPIETLRQRQSAKWRTHPSDVLPLPVAEMDVDLAPPIQAALRAAVERSDTGYPAPMPAMALALAGFAGERWGWELDPSSVTAVTDVGVGVVELLRVLVRPGDPVVICPPVYPPFFDWVPEAGGRVHEVPLAEGRLDLPGLERAFATHPAAFLLCNPHNPVGRVHTREELTELVRLATAYNVPILSDEIHAPLVLPGATFTPLLTVPGAAAVAVSLVSTSKAWNLAGLKCATIVTASPKMAALTDRLPPDTPWRIGHFGVLASVAAYTEGVPWLDQLLATLDERRSLLGRLLAERLPTLSWQPPEATFLAWIDCSSIGAGARDLFFEKGRVALEPGPLFGAAGRDHVRLNFGTSAEILEAAIDRMAKAIDS</sequence>
<evidence type="ECO:0000256" key="1">
    <source>
        <dbReference type="ARBA" id="ARBA00001933"/>
    </source>
</evidence>
<name>A0A239M8G5_9ACTN</name>
<dbReference type="GO" id="GO:0030170">
    <property type="term" value="F:pyridoxal phosphate binding"/>
    <property type="evidence" value="ECO:0007669"/>
    <property type="project" value="InterPro"/>
</dbReference>